<keyword evidence="2" id="KW-1185">Reference proteome</keyword>
<dbReference type="InterPro" id="IPR014328">
    <property type="entry name" value="Restrct_endonuc_II_Alw26I"/>
</dbReference>
<dbReference type="RefSeq" id="WP_092646673.1">
    <property type="nucleotide sequence ID" value="NZ_FNPX01000012.1"/>
</dbReference>
<name>A0A1H3SKQ3_9RHOB</name>
<gene>
    <name evidence="1" type="ORF">SAMN05444004_11281</name>
</gene>
<dbReference type="AlphaFoldDB" id="A0A1H3SKQ3"/>
<keyword evidence="1" id="KW-0378">Hydrolase</keyword>
<evidence type="ECO:0000313" key="2">
    <source>
        <dbReference type="Proteomes" id="UP000198914"/>
    </source>
</evidence>
<dbReference type="NCBIfam" id="TIGR02986">
    <property type="entry name" value="restrict_Alw26I"/>
    <property type="match status" value="1"/>
</dbReference>
<protein>
    <submittedName>
        <fullName evidence="1">Type II restriction endonuclease, Alw26I/Eco31I/Esp3I family</fullName>
    </submittedName>
</protein>
<organism evidence="1 2">
    <name type="scientific">Jannaschia faecimaris</name>
    <dbReference type="NCBI Taxonomy" id="1244108"/>
    <lineage>
        <taxon>Bacteria</taxon>
        <taxon>Pseudomonadati</taxon>
        <taxon>Pseudomonadota</taxon>
        <taxon>Alphaproteobacteria</taxon>
        <taxon>Rhodobacterales</taxon>
        <taxon>Roseobacteraceae</taxon>
        <taxon>Jannaschia</taxon>
    </lineage>
</organism>
<dbReference type="GO" id="GO:0004519">
    <property type="term" value="F:endonuclease activity"/>
    <property type="evidence" value="ECO:0007669"/>
    <property type="project" value="UniProtKB-KW"/>
</dbReference>
<proteinExistence type="predicted"/>
<sequence length="541" mass="62812">MNEQIKSGFKGQDPHSTFQKYMTEIAESREFHGMPDVYYDDGRIQWEAPSNRTGGKFKDSHHRRRDWWARKAAEIGIPTTEDRWISKTAKRIHPTKEKPCKKCGRLMDIRYVYPSNMFEKRFRKCELVDSDFDIDQLEDIYALIDRLHEEPGVDATKVLACVIGEHPSLPSLTADVEAWKSWITEVYAPSEPKTLSPGVMSNAPDRFDGFHSFNRCCRGTADKGRGKKNLRSYSTDRRVFEYWASGDWIAADRLMGIVRSEFRGEPCKNGHDGPCQADHIGPISLGFCHFPCFQLLCSACNSAKNNRMYPSDVAWLIERESKGEQIVSWHSQALWDKLKHRVETHEHALRISKVLRDNRHSYMAALFFIAQSEQFGFLASLLEMEYAERDVSFLGLRIVDAVTKYDSIQYSARTTKYVLEQKARRARIAFGELDNYFTKENRNVFLAENPFSRTMLEATIRSLRTIENETADYNRSISEALKTSADEKIPAFKRVFSEYDRFDNRVYEKSKTLFKAHMNAVADVLSEMWEDDRYVREIDDL</sequence>
<accession>A0A1H3SKQ3</accession>
<reference evidence="2" key="1">
    <citation type="submission" date="2016-10" db="EMBL/GenBank/DDBJ databases">
        <authorList>
            <person name="Varghese N."/>
            <person name="Submissions S."/>
        </authorList>
    </citation>
    <scope>NUCLEOTIDE SEQUENCE [LARGE SCALE GENOMIC DNA]</scope>
    <source>
        <strain evidence="2">DSM 100420</strain>
    </source>
</reference>
<dbReference type="Proteomes" id="UP000198914">
    <property type="component" value="Unassembled WGS sequence"/>
</dbReference>
<evidence type="ECO:0000313" key="1">
    <source>
        <dbReference type="EMBL" id="SDZ38317.1"/>
    </source>
</evidence>
<dbReference type="EMBL" id="FNPX01000012">
    <property type="protein sequence ID" value="SDZ38317.1"/>
    <property type="molecule type" value="Genomic_DNA"/>
</dbReference>
<dbReference type="OrthoDB" id="7051980at2"/>
<dbReference type="Pfam" id="PF09665">
    <property type="entry name" value="RE_Alw26IDE"/>
    <property type="match status" value="1"/>
</dbReference>
<keyword evidence="1" id="KW-0255">Endonuclease</keyword>
<keyword evidence="1" id="KW-0540">Nuclease</keyword>